<proteinExistence type="inferred from homology"/>
<reference evidence="2" key="2">
    <citation type="submission" date="2023-05" db="EMBL/GenBank/DDBJ databases">
        <authorList>
            <consortium name="Lawrence Berkeley National Laboratory"/>
            <person name="Steindorff A."/>
            <person name="Hensen N."/>
            <person name="Bonometti L."/>
            <person name="Westerberg I."/>
            <person name="Brannstrom I.O."/>
            <person name="Guillou S."/>
            <person name="Cros-Aarteil S."/>
            <person name="Calhoun S."/>
            <person name="Haridas S."/>
            <person name="Kuo A."/>
            <person name="Mondo S."/>
            <person name="Pangilinan J."/>
            <person name="Riley R."/>
            <person name="Labutti K."/>
            <person name="Andreopoulos B."/>
            <person name="Lipzen A."/>
            <person name="Chen C."/>
            <person name="Yanf M."/>
            <person name="Daum C."/>
            <person name="Ng V."/>
            <person name="Clum A."/>
            <person name="Ohm R."/>
            <person name="Martin F."/>
            <person name="Silar P."/>
            <person name="Natvig D."/>
            <person name="Lalanne C."/>
            <person name="Gautier V."/>
            <person name="Ament-Velasquez S.L."/>
            <person name="Kruys A."/>
            <person name="Hutchinson M.I."/>
            <person name="Powell A.J."/>
            <person name="Barry K."/>
            <person name="Miller A.N."/>
            <person name="Grigoriev I.V."/>
            <person name="Debuchy R."/>
            <person name="Gladieux P."/>
            <person name="Thoren M.H."/>
            <person name="Johannesson H."/>
        </authorList>
    </citation>
    <scope>NUCLEOTIDE SEQUENCE</scope>
    <source>
        <strain evidence="2">CBS 141.50</strain>
    </source>
</reference>
<dbReference type="Pfam" id="PF13489">
    <property type="entry name" value="Methyltransf_23"/>
    <property type="match status" value="1"/>
</dbReference>
<keyword evidence="3" id="KW-1185">Reference proteome</keyword>
<gene>
    <name evidence="2" type="ORF">C8A04DRAFT_39946</name>
</gene>
<evidence type="ECO:0000256" key="1">
    <source>
        <dbReference type="ARBA" id="ARBA00038158"/>
    </source>
</evidence>
<dbReference type="PANTHER" id="PTHR43591">
    <property type="entry name" value="METHYLTRANSFERASE"/>
    <property type="match status" value="1"/>
</dbReference>
<dbReference type="GO" id="GO:0032259">
    <property type="term" value="P:methylation"/>
    <property type="evidence" value="ECO:0007669"/>
    <property type="project" value="UniProtKB-KW"/>
</dbReference>
<keyword evidence="2" id="KW-0489">Methyltransferase</keyword>
<dbReference type="GeneID" id="87821381"/>
<dbReference type="PANTHER" id="PTHR43591:SF10">
    <property type="entry name" value="ABC TRANSMEMBRANE TYPE-1 DOMAIN-CONTAINING PROTEIN-RELATED"/>
    <property type="match status" value="1"/>
</dbReference>
<organism evidence="2 3">
    <name type="scientific">Dichotomopilus funicola</name>
    <dbReference type="NCBI Taxonomy" id="1934379"/>
    <lineage>
        <taxon>Eukaryota</taxon>
        <taxon>Fungi</taxon>
        <taxon>Dikarya</taxon>
        <taxon>Ascomycota</taxon>
        <taxon>Pezizomycotina</taxon>
        <taxon>Sordariomycetes</taxon>
        <taxon>Sordariomycetidae</taxon>
        <taxon>Sordariales</taxon>
        <taxon>Chaetomiaceae</taxon>
        <taxon>Dichotomopilus</taxon>
    </lineage>
</organism>
<comment type="caution">
    <text evidence="2">The sequence shown here is derived from an EMBL/GenBank/DDBJ whole genome shotgun (WGS) entry which is preliminary data.</text>
</comment>
<dbReference type="EMBL" id="MU853632">
    <property type="protein sequence ID" value="KAK4140422.1"/>
    <property type="molecule type" value="Genomic_DNA"/>
</dbReference>
<sequence>MTGRTEANIEVDETHVEDNDSTLGDEISAFTASITSSVLDYPVENGRRYHAFRAGAYYLPNDELEQDRLDLSHALMTKAIGDELFLAPIDTDKIDRVLDIGTGTGIWSMAMGDEFPNISEACFAIQPPWVPPNVRFEIDDVEYPWVYERPFDFIFCRYMTGSILDWPTLVGRVYENLAPGAWAEFQDFDLQYYSEDGSLTPESSTLRWINTFLEASRKAGREPCPGPKLEEWARDAGFTNIEHRRFRLPIGPWAKDPHLKQVGMYNISQIMTGLEAFSLRLFCGVLGWKENEVLALLTKVRSELKEPKLHAQFDYHVVYGQKKSK</sequence>
<dbReference type="GO" id="GO:0008168">
    <property type="term" value="F:methyltransferase activity"/>
    <property type="evidence" value="ECO:0007669"/>
    <property type="project" value="UniProtKB-KW"/>
</dbReference>
<evidence type="ECO:0000313" key="2">
    <source>
        <dbReference type="EMBL" id="KAK4140422.1"/>
    </source>
</evidence>
<dbReference type="AlphaFoldDB" id="A0AAN6ZJ66"/>
<accession>A0AAN6ZJ66</accession>
<name>A0AAN6ZJ66_9PEZI</name>
<dbReference type="InterPro" id="IPR029063">
    <property type="entry name" value="SAM-dependent_MTases_sf"/>
</dbReference>
<reference evidence="2" key="1">
    <citation type="journal article" date="2023" name="Mol. Phylogenet. Evol.">
        <title>Genome-scale phylogeny and comparative genomics of the fungal order Sordariales.</title>
        <authorList>
            <person name="Hensen N."/>
            <person name="Bonometti L."/>
            <person name="Westerberg I."/>
            <person name="Brannstrom I.O."/>
            <person name="Guillou S."/>
            <person name="Cros-Aarteil S."/>
            <person name="Calhoun S."/>
            <person name="Haridas S."/>
            <person name="Kuo A."/>
            <person name="Mondo S."/>
            <person name="Pangilinan J."/>
            <person name="Riley R."/>
            <person name="LaButti K."/>
            <person name="Andreopoulos B."/>
            <person name="Lipzen A."/>
            <person name="Chen C."/>
            <person name="Yan M."/>
            <person name="Daum C."/>
            <person name="Ng V."/>
            <person name="Clum A."/>
            <person name="Steindorff A."/>
            <person name="Ohm R.A."/>
            <person name="Martin F."/>
            <person name="Silar P."/>
            <person name="Natvig D.O."/>
            <person name="Lalanne C."/>
            <person name="Gautier V."/>
            <person name="Ament-Velasquez S.L."/>
            <person name="Kruys A."/>
            <person name="Hutchinson M.I."/>
            <person name="Powell A.J."/>
            <person name="Barry K."/>
            <person name="Miller A.N."/>
            <person name="Grigoriev I.V."/>
            <person name="Debuchy R."/>
            <person name="Gladieux P."/>
            <person name="Hiltunen Thoren M."/>
            <person name="Johannesson H."/>
        </authorList>
    </citation>
    <scope>NUCLEOTIDE SEQUENCE</scope>
    <source>
        <strain evidence="2">CBS 141.50</strain>
    </source>
</reference>
<protein>
    <submittedName>
        <fullName evidence="2">S-adenosyl-L-methionine-dependent methyltransferase</fullName>
    </submittedName>
</protein>
<keyword evidence="2" id="KW-0808">Transferase</keyword>
<dbReference type="Proteomes" id="UP001302676">
    <property type="component" value="Unassembled WGS sequence"/>
</dbReference>
<dbReference type="Gene3D" id="3.40.50.150">
    <property type="entry name" value="Vaccinia Virus protein VP39"/>
    <property type="match status" value="1"/>
</dbReference>
<comment type="similarity">
    <text evidence="1">Belongs to the methyltransferase superfamily. LaeA methyltransferase family.</text>
</comment>
<dbReference type="CDD" id="cd02440">
    <property type="entry name" value="AdoMet_MTases"/>
    <property type="match status" value="1"/>
</dbReference>
<dbReference type="RefSeq" id="XP_062633793.1">
    <property type="nucleotide sequence ID" value="XM_062784768.1"/>
</dbReference>
<evidence type="ECO:0000313" key="3">
    <source>
        <dbReference type="Proteomes" id="UP001302676"/>
    </source>
</evidence>
<dbReference type="SUPFAM" id="SSF53335">
    <property type="entry name" value="S-adenosyl-L-methionine-dependent methyltransferases"/>
    <property type="match status" value="1"/>
</dbReference>